<proteinExistence type="predicted"/>
<dbReference type="EMBL" id="JAAHCF010000060">
    <property type="protein sequence ID" value="KAK8149128.1"/>
    <property type="molecule type" value="Genomic_DNA"/>
</dbReference>
<dbReference type="Gene3D" id="3.40.30.10">
    <property type="entry name" value="Glutaredoxin"/>
    <property type="match status" value="1"/>
</dbReference>
<evidence type="ECO:0008006" key="3">
    <source>
        <dbReference type="Google" id="ProtNLM"/>
    </source>
</evidence>
<reference evidence="1 2" key="1">
    <citation type="submission" date="2020-02" db="EMBL/GenBank/DDBJ databases">
        <title>Comparative genomics of the hypocrealean fungal genus Beauvera.</title>
        <authorList>
            <person name="Showalter D.N."/>
            <person name="Bushley K.E."/>
            <person name="Rehner S.A."/>
        </authorList>
    </citation>
    <scope>NUCLEOTIDE SEQUENCE [LARGE SCALE GENOMIC DNA]</scope>
    <source>
        <strain evidence="1 2">ARSEF4384</strain>
    </source>
</reference>
<organism evidence="1 2">
    <name type="scientific">Beauveria asiatica</name>
    <dbReference type="NCBI Taxonomy" id="1069075"/>
    <lineage>
        <taxon>Eukaryota</taxon>
        <taxon>Fungi</taxon>
        <taxon>Dikarya</taxon>
        <taxon>Ascomycota</taxon>
        <taxon>Pezizomycotina</taxon>
        <taxon>Sordariomycetes</taxon>
        <taxon>Hypocreomycetidae</taxon>
        <taxon>Hypocreales</taxon>
        <taxon>Cordycipitaceae</taxon>
        <taxon>Beauveria</taxon>
    </lineage>
</organism>
<gene>
    <name evidence="1" type="ORF">G3M48_008166</name>
</gene>
<dbReference type="CDD" id="cd02970">
    <property type="entry name" value="PRX_like2"/>
    <property type="match status" value="1"/>
</dbReference>
<accession>A0AAW0S4D0</accession>
<dbReference type="AlphaFoldDB" id="A0AAW0S4D0"/>
<evidence type="ECO:0000313" key="1">
    <source>
        <dbReference type="EMBL" id="KAK8149128.1"/>
    </source>
</evidence>
<evidence type="ECO:0000313" key="2">
    <source>
        <dbReference type="Proteomes" id="UP001397290"/>
    </source>
</evidence>
<keyword evidence="2" id="KW-1185">Reference proteome</keyword>
<dbReference type="Proteomes" id="UP001397290">
    <property type="component" value="Unassembled WGS sequence"/>
</dbReference>
<sequence length="216" mass="23371">MVESTDEAGASDSVRQRQSGFWAEIESLKSPEKKEVAKLLKVGAAAPSSNKIPLPDGKPTVIVFLRHCGCPFAEKVFKKLSSLSHKQPEIHCIAVSHSSAVATEKWIPQVGGAWSTDVVIDERRDLYAQWGLGLSSVWHMSGPSVLYSVYRLGTDEGVWNRPTESGTRWQIGGAFAVDEGGVVRYAHVANAADDIPDLEAAAQSVGITVEEETTRP</sequence>
<dbReference type="PANTHER" id="PTHR42336:SF1">
    <property type="entry name" value="ALKYL HYDROPEROXIDE REDUCTASE SUBUNIT C_ THIOL SPECIFIC ANTIOXIDANT DOMAIN-CONTAINING PROTEIN"/>
    <property type="match status" value="1"/>
</dbReference>
<dbReference type="SUPFAM" id="SSF52833">
    <property type="entry name" value="Thioredoxin-like"/>
    <property type="match status" value="1"/>
</dbReference>
<dbReference type="InterPro" id="IPR036249">
    <property type="entry name" value="Thioredoxin-like_sf"/>
</dbReference>
<name>A0AAW0S4D0_9HYPO</name>
<dbReference type="PANTHER" id="PTHR42336">
    <property type="entry name" value="THIOREDOXIN DOMAIN-CONTAINING PROTEIN-RELATED"/>
    <property type="match status" value="1"/>
</dbReference>
<dbReference type="InterPro" id="IPR032801">
    <property type="entry name" value="PXL2A/B/C"/>
</dbReference>
<protein>
    <recommendedName>
        <fullName evidence="3">Thioredoxin domain-containing protein</fullName>
    </recommendedName>
</protein>
<dbReference type="Pfam" id="PF13911">
    <property type="entry name" value="AhpC-TSA_2"/>
    <property type="match status" value="1"/>
</dbReference>
<comment type="caution">
    <text evidence="1">The sequence shown here is derived from an EMBL/GenBank/DDBJ whole genome shotgun (WGS) entry which is preliminary data.</text>
</comment>